<keyword evidence="7" id="KW-0325">Glycoprotein</keyword>
<keyword evidence="8" id="KW-0812">Transmembrane</keyword>
<dbReference type="Gene3D" id="2.60.40.10">
    <property type="entry name" value="Immunoglobulins"/>
    <property type="match status" value="3"/>
</dbReference>
<feature type="transmembrane region" description="Helical" evidence="8">
    <location>
        <begin position="411"/>
        <end position="435"/>
    </location>
</feature>
<dbReference type="InterPro" id="IPR007110">
    <property type="entry name" value="Ig-like_dom"/>
</dbReference>
<evidence type="ECO:0000256" key="4">
    <source>
        <dbReference type="ARBA" id="ARBA00022859"/>
    </source>
</evidence>
<dbReference type="AlphaFoldDB" id="A0ABD1JN61"/>
<comment type="subcellular location">
    <subcellularLocation>
        <location evidence="1">Cell membrane</location>
    </subcellularLocation>
</comment>
<dbReference type="InterPro" id="IPR036179">
    <property type="entry name" value="Ig-like_dom_sf"/>
</dbReference>
<dbReference type="PANTHER" id="PTHR19433">
    <property type="entry name" value="T-CELL RECEPTOR ALPHA CHAIN V REGION-RELATED"/>
    <property type="match status" value="1"/>
</dbReference>
<dbReference type="PROSITE" id="PS50835">
    <property type="entry name" value="IG_LIKE"/>
    <property type="match status" value="2"/>
</dbReference>
<protein>
    <recommendedName>
        <fullName evidence="9">Ig-like domain-containing protein</fullName>
    </recommendedName>
</protein>
<dbReference type="PANTHER" id="PTHR19433:SF133">
    <property type="entry name" value="IMMUNE-TYPE RECEPTOR 5 PRECURSOR-RELATED"/>
    <property type="match status" value="1"/>
</dbReference>
<evidence type="ECO:0000256" key="3">
    <source>
        <dbReference type="ARBA" id="ARBA00022729"/>
    </source>
</evidence>
<feature type="transmembrane region" description="Helical" evidence="8">
    <location>
        <begin position="123"/>
        <end position="146"/>
    </location>
</feature>
<dbReference type="InterPro" id="IPR013783">
    <property type="entry name" value="Ig-like_fold"/>
</dbReference>
<feature type="domain" description="Ig-like" evidence="9">
    <location>
        <begin position="13"/>
        <end position="121"/>
    </location>
</feature>
<keyword evidence="6" id="KW-1015">Disulfide bond</keyword>
<evidence type="ECO:0000313" key="11">
    <source>
        <dbReference type="Proteomes" id="UP001591681"/>
    </source>
</evidence>
<accession>A0ABD1JN61</accession>
<dbReference type="GO" id="GO:0005886">
    <property type="term" value="C:plasma membrane"/>
    <property type="evidence" value="ECO:0007669"/>
    <property type="project" value="UniProtKB-SubCell"/>
</dbReference>
<organism evidence="10 11">
    <name type="scientific">Coilia grayii</name>
    <name type="common">Gray's grenadier anchovy</name>
    <dbReference type="NCBI Taxonomy" id="363190"/>
    <lineage>
        <taxon>Eukaryota</taxon>
        <taxon>Metazoa</taxon>
        <taxon>Chordata</taxon>
        <taxon>Craniata</taxon>
        <taxon>Vertebrata</taxon>
        <taxon>Euteleostomi</taxon>
        <taxon>Actinopterygii</taxon>
        <taxon>Neopterygii</taxon>
        <taxon>Teleostei</taxon>
        <taxon>Clupei</taxon>
        <taxon>Clupeiformes</taxon>
        <taxon>Clupeoidei</taxon>
        <taxon>Engraulidae</taxon>
        <taxon>Coilinae</taxon>
        <taxon>Coilia</taxon>
    </lineage>
</organism>
<keyword evidence="8" id="KW-1133">Transmembrane helix</keyword>
<dbReference type="InterPro" id="IPR003599">
    <property type="entry name" value="Ig_sub"/>
</dbReference>
<evidence type="ECO:0000256" key="7">
    <source>
        <dbReference type="ARBA" id="ARBA00023180"/>
    </source>
</evidence>
<evidence type="ECO:0000256" key="5">
    <source>
        <dbReference type="ARBA" id="ARBA00023136"/>
    </source>
</evidence>
<dbReference type="SUPFAM" id="SSF48726">
    <property type="entry name" value="Immunoglobulin"/>
    <property type="match status" value="3"/>
</dbReference>
<keyword evidence="11" id="KW-1185">Reference proteome</keyword>
<keyword evidence="3" id="KW-0732">Signal</keyword>
<gene>
    <name evidence="10" type="ORF">ACEWY4_015497</name>
</gene>
<evidence type="ECO:0000256" key="6">
    <source>
        <dbReference type="ARBA" id="ARBA00023157"/>
    </source>
</evidence>
<evidence type="ECO:0000256" key="8">
    <source>
        <dbReference type="SAM" id="Phobius"/>
    </source>
</evidence>
<feature type="domain" description="Ig-like" evidence="9">
    <location>
        <begin position="315"/>
        <end position="409"/>
    </location>
</feature>
<name>A0ABD1JN61_9TELE</name>
<dbReference type="InterPro" id="IPR052051">
    <property type="entry name" value="TCR_complex_component"/>
</dbReference>
<proteinExistence type="predicted"/>
<dbReference type="CDD" id="cd00099">
    <property type="entry name" value="IgV"/>
    <property type="match status" value="1"/>
</dbReference>
<keyword evidence="2" id="KW-1003">Cell membrane</keyword>
<dbReference type="Pfam" id="PF07686">
    <property type="entry name" value="V-set"/>
    <property type="match status" value="3"/>
</dbReference>
<dbReference type="GO" id="GO:0002376">
    <property type="term" value="P:immune system process"/>
    <property type="evidence" value="ECO:0007669"/>
    <property type="project" value="UniProtKB-KW"/>
</dbReference>
<keyword evidence="5 8" id="KW-0472">Membrane</keyword>
<evidence type="ECO:0000259" key="9">
    <source>
        <dbReference type="PROSITE" id="PS50835"/>
    </source>
</evidence>
<dbReference type="InterPro" id="IPR013106">
    <property type="entry name" value="Ig_V-set"/>
</dbReference>
<sequence>MWTVLVDENQINQSITAVIQDPVPGLVSPGGSETLECVVLTESRTEELSVFWFRPASGASHPGLIYINKSSSGHCEGRCVYSLLKKDVDITDAGTYYCAIATSGHVLFGNGTSLRLAETVNTVLFGLAVALGCGCVVLACCLAWLICRGRAGACRMRCLQNATDSSSDAAHSSPAESADVLNYAALSFPKKESRGRRTRREPPPDAVYAAKETNAVVWYKQSIGQMPRIAGVTRGFVSLLYNEFNTTRFNLHKGSGSFNLSISNIQLSDEASYFCGVNNAFDIHFRNETFLLVKEMSHEGTNIAAVIQDLVPGPVSPGGSKTLQCVVLAESRTEELSVFWFRPASGASHPGLIYINKSSSGHCEGRCVYSLLKKDVDITDAGTYYCAIATSGHVLFGNGASLRLTEPVNTVLFGLVVALGCGCVVLACCLAWLICRGRAGACRMRCLQNATDSSSDAGHSSPAESADVLNYAALSFPKKESRGRRTRREPPPDAIYAAVRL</sequence>
<keyword evidence="4" id="KW-0391">Immunity</keyword>
<comment type="caution">
    <text evidence="10">The sequence shown here is derived from an EMBL/GenBank/DDBJ whole genome shotgun (WGS) entry which is preliminary data.</text>
</comment>
<evidence type="ECO:0000256" key="2">
    <source>
        <dbReference type="ARBA" id="ARBA00022475"/>
    </source>
</evidence>
<dbReference type="SMART" id="SM00409">
    <property type="entry name" value="IG"/>
    <property type="match status" value="3"/>
</dbReference>
<dbReference type="EMBL" id="JBHFQA010000013">
    <property type="protein sequence ID" value="KAL2088598.1"/>
    <property type="molecule type" value="Genomic_DNA"/>
</dbReference>
<reference evidence="10 11" key="1">
    <citation type="submission" date="2024-09" db="EMBL/GenBank/DDBJ databases">
        <title>A chromosome-level genome assembly of Gray's grenadier anchovy, Coilia grayii.</title>
        <authorList>
            <person name="Fu Z."/>
        </authorList>
    </citation>
    <scope>NUCLEOTIDE SEQUENCE [LARGE SCALE GENOMIC DNA]</scope>
    <source>
        <strain evidence="10">G4</strain>
        <tissue evidence="10">Muscle</tissue>
    </source>
</reference>
<evidence type="ECO:0000313" key="10">
    <source>
        <dbReference type="EMBL" id="KAL2088598.1"/>
    </source>
</evidence>
<dbReference type="Proteomes" id="UP001591681">
    <property type="component" value="Unassembled WGS sequence"/>
</dbReference>
<evidence type="ECO:0000256" key="1">
    <source>
        <dbReference type="ARBA" id="ARBA00004236"/>
    </source>
</evidence>